<organism evidence="1 2">
    <name type="scientific">Pseudomonas amygdali pv. lachrymans str. M301315</name>
    <dbReference type="NCBI Taxonomy" id="629260"/>
    <lineage>
        <taxon>Bacteria</taxon>
        <taxon>Pseudomonadati</taxon>
        <taxon>Pseudomonadota</taxon>
        <taxon>Gammaproteobacteria</taxon>
        <taxon>Pseudomonadales</taxon>
        <taxon>Pseudomonadaceae</taxon>
        <taxon>Pseudomonas</taxon>
        <taxon>Pseudomonas amygdali</taxon>
    </lineage>
</organism>
<name>A0AAD0M7H5_PSEAV</name>
<gene>
    <name evidence="1" type="ORF">PLA107_030815</name>
</gene>
<geneLocation type="plasmid" evidence="2">
    <name>pmppla107</name>
</geneLocation>
<proteinExistence type="predicted"/>
<evidence type="ECO:0000313" key="1">
    <source>
        <dbReference type="EMBL" id="AXH59618.1"/>
    </source>
</evidence>
<dbReference type="EMBL" id="CP031226">
    <property type="protein sequence ID" value="AXH59618.1"/>
    <property type="molecule type" value="Genomic_DNA"/>
</dbReference>
<evidence type="ECO:0000313" key="2">
    <source>
        <dbReference type="Proteomes" id="UP000006426"/>
    </source>
</evidence>
<dbReference type="RefSeq" id="WP_044298863.1">
    <property type="nucleotide sequence ID" value="NZ_CP031226.1"/>
</dbReference>
<keyword evidence="1" id="KW-0614">Plasmid</keyword>
<dbReference type="Proteomes" id="UP000006426">
    <property type="component" value="Plasmid pmppla107"/>
</dbReference>
<reference evidence="1 2" key="1">
    <citation type="journal article" date="2011" name="PLoS Pathog.">
        <title>Dynamic evolution of pathogenicity revealed by sequencing and comparative genomics of 19 Pseudomonas syringae isolates.</title>
        <authorList>
            <person name="Baltrus D.A."/>
            <person name="Nishimura M.T."/>
            <person name="Romanchuk A."/>
            <person name="Chang J.H."/>
            <person name="Mukhtar M.S."/>
            <person name="Cherkis K."/>
            <person name="Roach J."/>
            <person name="Grant S.R."/>
            <person name="Jones C.D."/>
            <person name="Dangl J.L."/>
        </authorList>
    </citation>
    <scope>NUCLEOTIDE SEQUENCE [LARGE SCALE GENOMIC DNA]</scope>
    <source>
        <strain evidence="1 2">M301315</strain>
    </source>
</reference>
<protein>
    <submittedName>
        <fullName evidence="1">Uncharacterized protein</fullName>
    </submittedName>
</protein>
<dbReference type="AlphaFoldDB" id="A0AAD0M7H5"/>
<sequence>MTDELKDFDPTAVMSKNADQWTHSTSTVQADDYRKLLALYEMTLNRADATEKKLRQLEAEVDDPSFYLRAINCPHTIDAEQIVLRYDPRQLGHNALNQLSRRLTPALKVVKPTEALGGRLPPPERQQLWMLIDETLSSTHGPFERGDICNLLAPVLAPLTATTPEQPPLIHLKELFKNDPWLDTPLNFDEIRRNSDRYLYLRDRASNSNVPVPMVVMVNPKPDYRAAYENDVGDSLCCGKQLDHRVDRCLFPKTEADDQ</sequence>
<accession>A0AAD0M7H5</accession>